<evidence type="ECO:0000313" key="2">
    <source>
        <dbReference type="Proteomes" id="UP001501035"/>
    </source>
</evidence>
<name>A0ABP6LEZ2_9ACTN</name>
<comment type="caution">
    <text evidence="1">The sequence shown here is derived from an EMBL/GenBank/DDBJ whole genome shotgun (WGS) entry which is preliminary data.</text>
</comment>
<sequence>MLSAAHWSAAAARHRQRIDAVVGDYLTDRRQGGSHPVVDFLFTYYPYRPAQLRRWHPGYGTLLADPPSGAHPYAGARGYRGTHGGVTVGHDYLRQRERTLRTTGALLAATAGRPPRFGCFGLHEWAMVYRTDTPRHRVPLRLGTAGTDAVVEANQLLCSHFDAFRFFAGEARGRNATALTRDTQLDHEQPGCLHATMDLYRVGAKLSPLVDSNLVADAFDLAYRAREVDMRASPYDLADLGYPPIPIETAAGKAMYLREQQAIADAGSGLRDRLLDTVRGLLDQLPSS</sequence>
<proteinExistence type="predicted"/>
<evidence type="ECO:0008006" key="3">
    <source>
        <dbReference type="Google" id="ProtNLM"/>
    </source>
</evidence>
<protein>
    <recommendedName>
        <fullName evidence="3">3-methyladenine DNA glycosylase</fullName>
    </recommendedName>
</protein>
<dbReference type="Proteomes" id="UP001501035">
    <property type="component" value="Unassembled WGS sequence"/>
</dbReference>
<dbReference type="EMBL" id="BAAAVS010000024">
    <property type="protein sequence ID" value="GAA3039847.1"/>
    <property type="molecule type" value="Genomic_DNA"/>
</dbReference>
<accession>A0ABP6LEZ2</accession>
<evidence type="ECO:0000313" key="1">
    <source>
        <dbReference type="EMBL" id="GAA3039847.1"/>
    </source>
</evidence>
<keyword evidence="2" id="KW-1185">Reference proteome</keyword>
<organism evidence="1 2">
    <name type="scientific">Gordonia defluvii</name>
    <dbReference type="NCBI Taxonomy" id="283718"/>
    <lineage>
        <taxon>Bacteria</taxon>
        <taxon>Bacillati</taxon>
        <taxon>Actinomycetota</taxon>
        <taxon>Actinomycetes</taxon>
        <taxon>Mycobacteriales</taxon>
        <taxon>Gordoniaceae</taxon>
        <taxon>Gordonia</taxon>
    </lineage>
</organism>
<reference evidence="2" key="1">
    <citation type="journal article" date="2019" name="Int. J. Syst. Evol. Microbiol.">
        <title>The Global Catalogue of Microorganisms (GCM) 10K type strain sequencing project: providing services to taxonomists for standard genome sequencing and annotation.</title>
        <authorList>
            <consortium name="The Broad Institute Genomics Platform"/>
            <consortium name="The Broad Institute Genome Sequencing Center for Infectious Disease"/>
            <person name="Wu L."/>
            <person name="Ma J."/>
        </authorList>
    </citation>
    <scope>NUCLEOTIDE SEQUENCE [LARGE SCALE GENOMIC DNA]</scope>
    <source>
        <strain evidence="2">JCM 14234</strain>
    </source>
</reference>
<gene>
    <name evidence="1" type="ORF">GCM10010528_20480</name>
</gene>